<reference evidence="2 3" key="1">
    <citation type="submission" date="2020-08" db="EMBL/GenBank/DDBJ databases">
        <title>Genomic Encyclopedia of Type Strains, Phase III (KMG-III): the genomes of soil and plant-associated and newly described type strains.</title>
        <authorList>
            <person name="Whitman W."/>
        </authorList>
    </citation>
    <scope>NUCLEOTIDE SEQUENCE [LARGE SCALE GENOMIC DNA]</scope>
    <source>
        <strain evidence="2 3">CECT 5862</strain>
    </source>
</reference>
<evidence type="ECO:0000256" key="1">
    <source>
        <dbReference type="SAM" id="MobiDB-lite"/>
    </source>
</evidence>
<dbReference type="EMBL" id="JACHXK010000001">
    <property type="protein sequence ID" value="MBB3108069.1"/>
    <property type="molecule type" value="Genomic_DNA"/>
</dbReference>
<dbReference type="AlphaFoldDB" id="A0A7W5AT53"/>
<accession>A0A7W5AT53</accession>
<keyword evidence="3" id="KW-1185">Reference proteome</keyword>
<protein>
    <submittedName>
        <fullName evidence="2">Uncharacterized protein</fullName>
    </submittedName>
</protein>
<evidence type="ECO:0000313" key="3">
    <source>
        <dbReference type="Proteomes" id="UP000570361"/>
    </source>
</evidence>
<proteinExistence type="predicted"/>
<organism evidence="2 3">
    <name type="scientific">Paenibacillus phyllosphaerae</name>
    <dbReference type="NCBI Taxonomy" id="274593"/>
    <lineage>
        <taxon>Bacteria</taxon>
        <taxon>Bacillati</taxon>
        <taxon>Bacillota</taxon>
        <taxon>Bacilli</taxon>
        <taxon>Bacillales</taxon>
        <taxon>Paenibacillaceae</taxon>
        <taxon>Paenibacillus</taxon>
    </lineage>
</organism>
<name>A0A7W5AT53_9BACL</name>
<evidence type="ECO:0000313" key="2">
    <source>
        <dbReference type="EMBL" id="MBB3108069.1"/>
    </source>
</evidence>
<dbReference type="Proteomes" id="UP000570361">
    <property type="component" value="Unassembled WGS sequence"/>
</dbReference>
<feature type="region of interest" description="Disordered" evidence="1">
    <location>
        <begin position="63"/>
        <end position="82"/>
    </location>
</feature>
<comment type="caution">
    <text evidence="2">The sequence shown here is derived from an EMBL/GenBank/DDBJ whole genome shotgun (WGS) entry which is preliminary data.</text>
</comment>
<sequence>MEILCGSCAQAKGLSIEERIVLAKSRLPKQLYLCPSCKSEHTYSSKVKIPSQTPIVEPTREVLEKKPENKATAPTEGQMLLF</sequence>
<dbReference type="RefSeq" id="WP_183595841.1">
    <property type="nucleotide sequence ID" value="NZ_JACHXK010000001.1"/>
</dbReference>
<gene>
    <name evidence="2" type="ORF">FHS18_000097</name>
</gene>